<reference evidence="3 4" key="1">
    <citation type="submission" date="2019-03" db="EMBL/GenBank/DDBJ databases">
        <title>Genomic Encyclopedia of Type Strains, Phase IV (KMG-IV): sequencing the most valuable type-strain genomes for metagenomic binning, comparative biology and taxonomic classification.</title>
        <authorList>
            <person name="Goeker M."/>
        </authorList>
    </citation>
    <scope>NUCLEOTIDE SEQUENCE [LARGE SCALE GENOMIC DNA]</scope>
    <source>
        <strain evidence="3 4">DSM 45765</strain>
    </source>
</reference>
<name>A0A4R2QJ08_9PSEU</name>
<dbReference type="Proteomes" id="UP000294911">
    <property type="component" value="Unassembled WGS sequence"/>
</dbReference>
<sequence>MPAPAITKEPLVDLLAAEWSALDELLGELPTAMWTAPSNLPGWTIQDIVAHMLGTELSLLGNSPPDDDSDVTELSHVHNEIGAMNERWVRSFRDHQPAAMRERFREVTTQRVAALRAMSQEDFDGPSWTPAGPGTYGRFMQFRHFDCWIHEQDIRDTAGIPGRESGPSAEEVLDEITRALGFIVGKRAGVPDGDSVTIQVHGGPRRTMHVVVDGRAKVVDQLPGQPSTTLELPAGLFIRLAAGRLDPAKHLDEVRISGDETLGKRIVGYLSYVL</sequence>
<dbReference type="GO" id="GO:0046872">
    <property type="term" value="F:metal ion binding"/>
    <property type="evidence" value="ECO:0007669"/>
    <property type="project" value="InterPro"/>
</dbReference>
<evidence type="ECO:0000313" key="4">
    <source>
        <dbReference type="Proteomes" id="UP000294911"/>
    </source>
</evidence>
<keyword evidence="4" id="KW-1185">Reference proteome</keyword>
<dbReference type="SUPFAM" id="SSF55718">
    <property type="entry name" value="SCP-like"/>
    <property type="match status" value="1"/>
</dbReference>
<protein>
    <submittedName>
        <fullName evidence="3">Uncharacterized protein (TIGR03083 family)</fullName>
    </submittedName>
</protein>
<dbReference type="Pfam" id="PF07398">
    <property type="entry name" value="MDMPI_C"/>
    <property type="match status" value="1"/>
</dbReference>
<dbReference type="InterPro" id="IPR017517">
    <property type="entry name" value="Maleyloyr_isom"/>
</dbReference>
<proteinExistence type="predicted"/>
<dbReference type="EMBL" id="SLXQ01000010">
    <property type="protein sequence ID" value="TCP48448.1"/>
    <property type="molecule type" value="Genomic_DNA"/>
</dbReference>
<dbReference type="InterPro" id="IPR034660">
    <property type="entry name" value="DinB/YfiT-like"/>
</dbReference>
<dbReference type="InterPro" id="IPR024344">
    <property type="entry name" value="MDMPI_metal-binding"/>
</dbReference>
<feature type="domain" description="Mycothiol-dependent maleylpyruvate isomerase metal-binding" evidence="2">
    <location>
        <begin position="15"/>
        <end position="155"/>
    </location>
</feature>
<dbReference type="OrthoDB" id="154293at2"/>
<evidence type="ECO:0000259" key="1">
    <source>
        <dbReference type="Pfam" id="PF07398"/>
    </source>
</evidence>
<dbReference type="InterPro" id="IPR036527">
    <property type="entry name" value="SCP2_sterol-bd_dom_sf"/>
</dbReference>
<feature type="domain" description="MDMPI C-terminal" evidence="1">
    <location>
        <begin position="173"/>
        <end position="262"/>
    </location>
</feature>
<dbReference type="Pfam" id="PF11716">
    <property type="entry name" value="MDMPI_N"/>
    <property type="match status" value="1"/>
</dbReference>
<comment type="caution">
    <text evidence="3">The sequence shown here is derived from an EMBL/GenBank/DDBJ whole genome shotgun (WGS) entry which is preliminary data.</text>
</comment>
<dbReference type="AlphaFoldDB" id="A0A4R2QJ08"/>
<dbReference type="RefSeq" id="WP_132878736.1">
    <property type="nucleotide sequence ID" value="NZ_SLXQ01000010.1"/>
</dbReference>
<evidence type="ECO:0000259" key="2">
    <source>
        <dbReference type="Pfam" id="PF11716"/>
    </source>
</evidence>
<dbReference type="InterPro" id="IPR010872">
    <property type="entry name" value="MDMPI_C-term_domain"/>
</dbReference>
<dbReference type="NCBIfam" id="TIGR03083">
    <property type="entry name" value="maleylpyruvate isomerase family mycothiol-dependent enzyme"/>
    <property type="match status" value="1"/>
</dbReference>
<accession>A0A4R2QJ08</accession>
<organism evidence="3 4">
    <name type="scientific">Tamaricihabitans halophyticus</name>
    <dbReference type="NCBI Taxonomy" id="1262583"/>
    <lineage>
        <taxon>Bacteria</taxon>
        <taxon>Bacillati</taxon>
        <taxon>Actinomycetota</taxon>
        <taxon>Actinomycetes</taxon>
        <taxon>Pseudonocardiales</taxon>
        <taxon>Pseudonocardiaceae</taxon>
        <taxon>Tamaricihabitans</taxon>
    </lineage>
</organism>
<evidence type="ECO:0000313" key="3">
    <source>
        <dbReference type="EMBL" id="TCP48448.1"/>
    </source>
</evidence>
<dbReference type="Gene3D" id="1.20.120.450">
    <property type="entry name" value="dinb family like domain"/>
    <property type="match status" value="1"/>
</dbReference>
<dbReference type="SUPFAM" id="SSF109854">
    <property type="entry name" value="DinB/YfiT-like putative metalloenzymes"/>
    <property type="match status" value="1"/>
</dbReference>
<gene>
    <name evidence="3" type="ORF">EV191_1105</name>
</gene>